<dbReference type="GO" id="GO:0055085">
    <property type="term" value="P:transmembrane transport"/>
    <property type="evidence" value="ECO:0007669"/>
    <property type="project" value="TreeGrafter"/>
</dbReference>
<evidence type="ECO:0000313" key="10">
    <source>
        <dbReference type="EMBL" id="GHD49553.1"/>
    </source>
</evidence>
<dbReference type="GO" id="GO:0005886">
    <property type="term" value="C:plasma membrane"/>
    <property type="evidence" value="ECO:0007669"/>
    <property type="project" value="UniProtKB-SubCell"/>
</dbReference>
<dbReference type="PANTHER" id="PTHR21716:SF53">
    <property type="entry name" value="PERMEASE PERM-RELATED"/>
    <property type="match status" value="1"/>
</dbReference>
<evidence type="ECO:0000256" key="2">
    <source>
        <dbReference type="ARBA" id="ARBA00009773"/>
    </source>
</evidence>
<dbReference type="AlphaFoldDB" id="A0A918XRV0"/>
<feature type="transmembrane region" description="Helical" evidence="9">
    <location>
        <begin position="7"/>
        <end position="23"/>
    </location>
</feature>
<feature type="region of interest" description="Disordered" evidence="8">
    <location>
        <begin position="351"/>
        <end position="371"/>
    </location>
</feature>
<dbReference type="EMBL" id="BMZS01000004">
    <property type="protein sequence ID" value="GHD49553.1"/>
    <property type="molecule type" value="Genomic_DNA"/>
</dbReference>
<proteinExistence type="inferred from homology"/>
<sequence length="371" mass="39557">MTRRERGLFWALLLASVVLALYVLRDVLVPFVAGMAVAYLLDPVVDRLERLRIGRGLATFLVLLGFFAVAIGLVLLLIPLLQTQVEKLASVLPGYLQTVRDRLGPLLEHFNEGLDRQAALEKISGMTGELVRWVGGLIRRIITGGFAVANILSLLVITPIVSFYLLRDWDRMVATVDGWLPREQAPVIRAQVAEVDRTLAAFIRGQGTVCLVLGVFYAAGLTLAGLDFGLVIGLFSGLISFVPFVGAFLGGVMSVGLALAQFDAWQPVAIIAAVFVAGQALEGNFLTPNLVGDAVGLHPVWVIFGLLAGGALFGFVGVLLAVPAAAVIGVVARFALAQYLASPLHLHGIPPADDTARPDATARPDDDTLPR</sequence>
<evidence type="ECO:0000256" key="6">
    <source>
        <dbReference type="ARBA" id="ARBA00022989"/>
    </source>
</evidence>
<evidence type="ECO:0000256" key="7">
    <source>
        <dbReference type="ARBA" id="ARBA00023136"/>
    </source>
</evidence>
<name>A0A918XRV0_9PROT</name>
<dbReference type="Proteomes" id="UP000630353">
    <property type="component" value="Unassembled WGS sequence"/>
</dbReference>
<feature type="transmembrane region" description="Helical" evidence="9">
    <location>
        <begin position="57"/>
        <end position="81"/>
    </location>
</feature>
<keyword evidence="7 9" id="KW-0472">Membrane</keyword>
<protein>
    <submittedName>
        <fullName evidence="10">AI-2E family transporter</fullName>
    </submittedName>
</protein>
<evidence type="ECO:0000256" key="5">
    <source>
        <dbReference type="ARBA" id="ARBA00022692"/>
    </source>
</evidence>
<keyword evidence="6 9" id="KW-1133">Transmembrane helix</keyword>
<feature type="transmembrane region" description="Helical" evidence="9">
    <location>
        <begin position="232"/>
        <end position="252"/>
    </location>
</feature>
<keyword evidence="11" id="KW-1185">Reference proteome</keyword>
<evidence type="ECO:0000256" key="3">
    <source>
        <dbReference type="ARBA" id="ARBA00022448"/>
    </source>
</evidence>
<feature type="transmembrane region" description="Helical" evidence="9">
    <location>
        <begin position="29"/>
        <end position="45"/>
    </location>
</feature>
<evidence type="ECO:0000313" key="11">
    <source>
        <dbReference type="Proteomes" id="UP000630353"/>
    </source>
</evidence>
<comment type="caution">
    <text evidence="10">The sequence shown here is derived from an EMBL/GenBank/DDBJ whole genome shotgun (WGS) entry which is preliminary data.</text>
</comment>
<feature type="transmembrane region" description="Helical" evidence="9">
    <location>
        <begin position="301"/>
        <end position="332"/>
    </location>
</feature>
<accession>A0A918XRV0</accession>
<evidence type="ECO:0000256" key="9">
    <source>
        <dbReference type="SAM" id="Phobius"/>
    </source>
</evidence>
<feature type="compositionally biased region" description="Basic and acidic residues" evidence="8">
    <location>
        <begin position="354"/>
        <end position="371"/>
    </location>
</feature>
<evidence type="ECO:0000256" key="4">
    <source>
        <dbReference type="ARBA" id="ARBA00022475"/>
    </source>
</evidence>
<gene>
    <name evidence="10" type="ORF">GCM10017083_21960</name>
</gene>
<feature type="transmembrane region" description="Helical" evidence="9">
    <location>
        <begin position="141"/>
        <end position="166"/>
    </location>
</feature>
<evidence type="ECO:0000256" key="8">
    <source>
        <dbReference type="SAM" id="MobiDB-lite"/>
    </source>
</evidence>
<keyword evidence="3" id="KW-0813">Transport</keyword>
<feature type="transmembrane region" description="Helical" evidence="9">
    <location>
        <begin position="264"/>
        <end position="281"/>
    </location>
</feature>
<evidence type="ECO:0000256" key="1">
    <source>
        <dbReference type="ARBA" id="ARBA00004651"/>
    </source>
</evidence>
<feature type="transmembrane region" description="Helical" evidence="9">
    <location>
        <begin position="207"/>
        <end position="226"/>
    </location>
</feature>
<keyword evidence="4" id="KW-1003">Cell membrane</keyword>
<dbReference type="InterPro" id="IPR002549">
    <property type="entry name" value="AI-2E-like"/>
</dbReference>
<organism evidence="10 11">
    <name type="scientific">Thalassobaculum fulvum</name>
    <dbReference type="NCBI Taxonomy" id="1633335"/>
    <lineage>
        <taxon>Bacteria</taxon>
        <taxon>Pseudomonadati</taxon>
        <taxon>Pseudomonadota</taxon>
        <taxon>Alphaproteobacteria</taxon>
        <taxon>Rhodospirillales</taxon>
        <taxon>Thalassobaculaceae</taxon>
        <taxon>Thalassobaculum</taxon>
    </lineage>
</organism>
<dbReference type="Pfam" id="PF01594">
    <property type="entry name" value="AI-2E_transport"/>
    <property type="match status" value="1"/>
</dbReference>
<reference evidence="10" key="2">
    <citation type="submission" date="2020-09" db="EMBL/GenBank/DDBJ databases">
        <authorList>
            <person name="Sun Q."/>
            <person name="Kim S."/>
        </authorList>
    </citation>
    <scope>NUCLEOTIDE SEQUENCE</scope>
    <source>
        <strain evidence="10">KCTC 42651</strain>
    </source>
</reference>
<keyword evidence="5 9" id="KW-0812">Transmembrane</keyword>
<dbReference type="RefSeq" id="WP_189989299.1">
    <property type="nucleotide sequence ID" value="NZ_BMZS01000004.1"/>
</dbReference>
<reference evidence="10" key="1">
    <citation type="journal article" date="2014" name="Int. J. Syst. Evol. Microbiol.">
        <title>Complete genome sequence of Corynebacterium casei LMG S-19264T (=DSM 44701T), isolated from a smear-ripened cheese.</title>
        <authorList>
            <consortium name="US DOE Joint Genome Institute (JGI-PGF)"/>
            <person name="Walter F."/>
            <person name="Albersmeier A."/>
            <person name="Kalinowski J."/>
            <person name="Ruckert C."/>
        </authorList>
    </citation>
    <scope>NUCLEOTIDE SEQUENCE</scope>
    <source>
        <strain evidence="10">KCTC 42651</strain>
    </source>
</reference>
<comment type="subcellular location">
    <subcellularLocation>
        <location evidence="1">Cell membrane</location>
        <topology evidence="1">Multi-pass membrane protein</topology>
    </subcellularLocation>
</comment>
<dbReference type="PANTHER" id="PTHR21716">
    <property type="entry name" value="TRANSMEMBRANE PROTEIN"/>
    <property type="match status" value="1"/>
</dbReference>
<comment type="similarity">
    <text evidence="2">Belongs to the autoinducer-2 exporter (AI-2E) (TC 2.A.86) family.</text>
</comment>